<feature type="compositionally biased region" description="Basic residues" evidence="1">
    <location>
        <begin position="287"/>
        <end position="296"/>
    </location>
</feature>
<sequence>DRALHAAGDGCGLERGPQVRAVVPGRADGARRPRRGRHRAAVGRAAGPRRPGPDAGGGGGDRGGHPARRDRVPVRVGRQHHPPGGGGVRPLRAHLVRPAGHRAGDPAGGGLGRAAGQGGRAGCGAAGPGPGAPRHAAGRPYARHPRRAGRLRAPAGRLRVRGRPVPGPAARRPRGRRGGEDQRRGGDVLVGGPGAGGLGRRGPRPDPGRRRDPGGAAGRDRRVGVGAGDPGHRVRGGRAGGPARAAHRGAGDLGAVPEGAEGLQRDAAQEEPDHVGADRGAGPDRPRLRHAGHRGHPAVARAGHLAFLRRAHRAAGRRDRHRLPAAPDPPAGGGDGGGRRPDAGQPRLHRRARLHLRGAAGPGPLRAVPGGRVRADAGGGDGDLGGRRAVPPDAAGAGRRAGGRAGRGRAGRGDAPGAVRRAAGPGLRPGGRPQL</sequence>
<feature type="compositionally biased region" description="Gly residues" evidence="1">
    <location>
        <begin position="188"/>
        <end position="200"/>
    </location>
</feature>
<dbReference type="EMBL" id="CADCTP010000121">
    <property type="protein sequence ID" value="CAA9237591.1"/>
    <property type="molecule type" value="Genomic_DNA"/>
</dbReference>
<feature type="region of interest" description="Disordered" evidence="1">
    <location>
        <begin position="1"/>
        <end position="435"/>
    </location>
</feature>
<dbReference type="AlphaFoldDB" id="A0A6J4I1R6"/>
<feature type="compositionally biased region" description="Low complexity" evidence="1">
    <location>
        <begin position="387"/>
        <end position="398"/>
    </location>
</feature>
<feature type="compositionally biased region" description="Basic and acidic residues" evidence="1">
    <location>
        <begin position="263"/>
        <end position="286"/>
    </location>
</feature>
<dbReference type="GO" id="GO:0016829">
    <property type="term" value="F:lyase activity"/>
    <property type="evidence" value="ECO:0007669"/>
    <property type="project" value="UniProtKB-KW"/>
</dbReference>
<dbReference type="EC" id="4.3.2.2" evidence="2"/>
<feature type="compositionally biased region" description="Basic residues" evidence="1">
    <location>
        <begin position="32"/>
        <end position="41"/>
    </location>
</feature>
<feature type="compositionally biased region" description="Low complexity" evidence="1">
    <location>
        <begin position="357"/>
        <end position="372"/>
    </location>
</feature>
<keyword evidence="2" id="KW-0456">Lyase</keyword>
<feature type="compositionally biased region" description="Basic and acidic residues" evidence="1">
    <location>
        <begin position="62"/>
        <end position="73"/>
    </location>
</feature>
<reference evidence="2" key="1">
    <citation type="submission" date="2020-02" db="EMBL/GenBank/DDBJ databases">
        <authorList>
            <person name="Meier V. D."/>
        </authorList>
    </citation>
    <scope>NUCLEOTIDE SEQUENCE</scope>
    <source>
        <strain evidence="2">AVDCRST_MAG41</strain>
    </source>
</reference>
<feature type="compositionally biased region" description="Basic residues" evidence="1">
    <location>
        <begin position="307"/>
        <end position="323"/>
    </location>
</feature>
<protein>
    <submittedName>
        <fullName evidence="2">Adenylosuccinate lyase @ SAICAR lyase</fullName>
        <ecNumber evidence="2">4.3.2.2</ecNumber>
    </submittedName>
</protein>
<evidence type="ECO:0000256" key="1">
    <source>
        <dbReference type="SAM" id="MobiDB-lite"/>
    </source>
</evidence>
<feature type="compositionally biased region" description="Basic and acidic residues" evidence="1">
    <location>
        <begin position="177"/>
        <end position="186"/>
    </location>
</feature>
<feature type="compositionally biased region" description="Gly residues" evidence="1">
    <location>
        <begin position="106"/>
        <end position="129"/>
    </location>
</feature>
<organism evidence="2">
    <name type="scientific">uncultured Mycobacteriales bacterium</name>
    <dbReference type="NCBI Taxonomy" id="581187"/>
    <lineage>
        <taxon>Bacteria</taxon>
        <taxon>Bacillati</taxon>
        <taxon>Actinomycetota</taxon>
        <taxon>Actinomycetes</taxon>
        <taxon>Mycobacteriales</taxon>
        <taxon>environmental samples</taxon>
    </lineage>
</organism>
<accession>A0A6J4I1R6</accession>
<name>A0A6J4I1R6_9ACTN</name>
<proteinExistence type="predicted"/>
<feature type="compositionally biased region" description="Basic and acidic residues" evidence="1">
    <location>
        <begin position="203"/>
        <end position="223"/>
    </location>
</feature>
<feature type="non-terminal residue" evidence="2">
    <location>
        <position position="435"/>
    </location>
</feature>
<feature type="compositionally biased region" description="Basic residues" evidence="1">
    <location>
        <begin position="347"/>
        <end position="356"/>
    </location>
</feature>
<feature type="compositionally biased region" description="Basic residues" evidence="1">
    <location>
        <begin position="141"/>
        <end position="150"/>
    </location>
</feature>
<feature type="compositionally biased region" description="Low complexity" evidence="1">
    <location>
        <begin position="413"/>
        <end position="435"/>
    </location>
</feature>
<gene>
    <name evidence="2" type="ORF">AVDCRST_MAG41-1271</name>
</gene>
<evidence type="ECO:0000313" key="2">
    <source>
        <dbReference type="EMBL" id="CAA9237591.1"/>
    </source>
</evidence>
<feature type="non-terminal residue" evidence="2">
    <location>
        <position position="1"/>
    </location>
</feature>